<keyword evidence="1 11" id="KW-0813">Transport</keyword>
<accession>A0AAP8NLM0</accession>
<comment type="function">
    <text evidence="11">Part of the high-affinity ATP-driven potassium transport (or Kdp) system, which catalyzes the hydrolysis of ATP coupled with the electrogenic transport of potassium into the cytoplasm. This subunit acts as a catalytic chaperone that increases the ATP-binding affinity of the ATP-hydrolyzing subunit KdpB by the formation of a transient KdpB/KdpC/ATP ternary complex.</text>
</comment>
<evidence type="ECO:0000256" key="10">
    <source>
        <dbReference type="ARBA" id="ARBA00023136"/>
    </source>
</evidence>
<keyword evidence="8 11" id="KW-1133">Transmembrane helix</keyword>
<dbReference type="PANTHER" id="PTHR30042">
    <property type="entry name" value="POTASSIUM-TRANSPORTING ATPASE C CHAIN"/>
    <property type="match status" value="1"/>
</dbReference>
<evidence type="ECO:0000256" key="11">
    <source>
        <dbReference type="HAMAP-Rule" id="MF_00276"/>
    </source>
</evidence>
<proteinExistence type="inferred from homology"/>
<evidence type="ECO:0000256" key="1">
    <source>
        <dbReference type="ARBA" id="ARBA00022448"/>
    </source>
</evidence>
<evidence type="ECO:0000256" key="7">
    <source>
        <dbReference type="ARBA" id="ARBA00022958"/>
    </source>
</evidence>
<evidence type="ECO:0000256" key="8">
    <source>
        <dbReference type="ARBA" id="ARBA00022989"/>
    </source>
</evidence>
<dbReference type="AlphaFoldDB" id="A0AAP8NLM0"/>
<evidence type="ECO:0000256" key="5">
    <source>
        <dbReference type="ARBA" id="ARBA00022741"/>
    </source>
</evidence>
<dbReference type="GO" id="GO:0005886">
    <property type="term" value="C:plasma membrane"/>
    <property type="evidence" value="ECO:0007669"/>
    <property type="project" value="UniProtKB-SubCell"/>
</dbReference>
<dbReference type="PIRSF" id="PIRSF001296">
    <property type="entry name" value="K_ATPase_KdpC"/>
    <property type="match status" value="1"/>
</dbReference>
<name>A0AAP8NLM0_9BACT</name>
<evidence type="ECO:0000256" key="2">
    <source>
        <dbReference type="ARBA" id="ARBA00022475"/>
    </source>
</evidence>
<keyword evidence="5 11" id="KW-0547">Nucleotide-binding</keyword>
<dbReference type="RefSeq" id="WP_102735565.1">
    <property type="nucleotide sequence ID" value="NZ_PJKN01000003.1"/>
</dbReference>
<comment type="similarity">
    <text evidence="11">Belongs to the KdpC family.</text>
</comment>
<dbReference type="HAMAP" id="MF_00276">
    <property type="entry name" value="KdpC"/>
    <property type="match status" value="1"/>
</dbReference>
<evidence type="ECO:0000313" key="12">
    <source>
        <dbReference type="EMBL" id="PNC56209.1"/>
    </source>
</evidence>
<keyword evidence="7 11" id="KW-0630">Potassium</keyword>
<comment type="subcellular location">
    <subcellularLocation>
        <location evidence="11">Cell membrane</location>
        <topology evidence="11">Single-pass membrane protein</topology>
    </subcellularLocation>
</comment>
<organism evidence="12 13">
    <name type="scientific">Akkermansia muciniphila</name>
    <dbReference type="NCBI Taxonomy" id="239935"/>
    <lineage>
        <taxon>Bacteria</taxon>
        <taxon>Pseudomonadati</taxon>
        <taxon>Verrucomicrobiota</taxon>
        <taxon>Verrucomicrobiia</taxon>
        <taxon>Verrucomicrobiales</taxon>
        <taxon>Akkermansiaceae</taxon>
        <taxon>Akkermansia</taxon>
    </lineage>
</organism>
<dbReference type="Proteomes" id="UP000235914">
    <property type="component" value="Unassembled WGS sequence"/>
</dbReference>
<evidence type="ECO:0000313" key="13">
    <source>
        <dbReference type="Proteomes" id="UP000235914"/>
    </source>
</evidence>
<gene>
    <name evidence="11" type="primary">kdpC</name>
    <name evidence="12" type="ORF">CXU09_06160</name>
</gene>
<reference evidence="12 13" key="1">
    <citation type="journal article" date="2017" name="BMC Genomics">
        <title>Genome sequencing of 39 Akkermansia muciniphila isolates reveals its population structure, genomic and functional diverisity, and global distribution in mammalian gut microbiotas.</title>
        <authorList>
            <person name="Guo X."/>
            <person name="Li S."/>
            <person name="Zhang J."/>
            <person name="Wu F."/>
            <person name="Li X."/>
            <person name="Wu D."/>
            <person name="Zhang M."/>
            <person name="Ou Z."/>
            <person name="Jie Z."/>
            <person name="Yan Q."/>
            <person name="Li P."/>
            <person name="Yi J."/>
            <person name="Peng Y."/>
        </authorList>
    </citation>
    <scope>NUCLEOTIDE SEQUENCE [LARGE SCALE GENOMIC DNA]</scope>
    <source>
        <strain evidence="12 13">GP43</strain>
    </source>
</reference>
<evidence type="ECO:0000256" key="9">
    <source>
        <dbReference type="ARBA" id="ARBA00023065"/>
    </source>
</evidence>
<evidence type="ECO:0000256" key="4">
    <source>
        <dbReference type="ARBA" id="ARBA00022692"/>
    </source>
</evidence>
<dbReference type="EMBL" id="PJKN01000003">
    <property type="protein sequence ID" value="PNC56209.1"/>
    <property type="molecule type" value="Genomic_DNA"/>
</dbReference>
<dbReference type="NCBIfam" id="NF001454">
    <property type="entry name" value="PRK00315.1"/>
    <property type="match status" value="1"/>
</dbReference>
<evidence type="ECO:0000256" key="6">
    <source>
        <dbReference type="ARBA" id="ARBA00022840"/>
    </source>
</evidence>
<comment type="caution">
    <text evidence="12">The sequence shown here is derived from an EMBL/GenBank/DDBJ whole genome shotgun (WGS) entry which is preliminary data.</text>
</comment>
<dbReference type="GO" id="GO:0005524">
    <property type="term" value="F:ATP binding"/>
    <property type="evidence" value="ECO:0007669"/>
    <property type="project" value="UniProtKB-UniRule"/>
</dbReference>
<evidence type="ECO:0000256" key="3">
    <source>
        <dbReference type="ARBA" id="ARBA00022538"/>
    </source>
</evidence>
<keyword evidence="10 11" id="KW-0472">Membrane</keyword>
<keyword evidence="4 11" id="KW-0812">Transmembrane</keyword>
<keyword evidence="2 11" id="KW-1003">Cell membrane</keyword>
<keyword evidence="6 11" id="KW-0067">ATP-binding</keyword>
<keyword evidence="9 11" id="KW-0406">Ion transport</keyword>
<dbReference type="NCBIfam" id="TIGR00681">
    <property type="entry name" value="kdpC"/>
    <property type="match status" value="1"/>
</dbReference>
<keyword evidence="3 11" id="KW-0633">Potassium transport</keyword>
<dbReference type="PANTHER" id="PTHR30042:SF2">
    <property type="entry name" value="POTASSIUM-TRANSPORTING ATPASE KDPC SUBUNIT"/>
    <property type="match status" value="1"/>
</dbReference>
<feature type="transmembrane region" description="Helical" evidence="11">
    <location>
        <begin position="12"/>
        <end position="34"/>
    </location>
</feature>
<protein>
    <recommendedName>
        <fullName evidence="11">Potassium-transporting ATPase KdpC subunit</fullName>
    </recommendedName>
    <alternativeName>
        <fullName evidence="11">ATP phosphohydrolase [potassium-transporting] C chain</fullName>
    </alternativeName>
    <alternativeName>
        <fullName evidence="11">Potassium-binding and translocating subunit C</fullName>
    </alternativeName>
    <alternativeName>
        <fullName evidence="11">Potassium-translocating ATPase C chain</fullName>
    </alternativeName>
</protein>
<dbReference type="GO" id="GO:0008556">
    <property type="term" value="F:P-type potassium transmembrane transporter activity"/>
    <property type="evidence" value="ECO:0007669"/>
    <property type="project" value="InterPro"/>
</dbReference>
<dbReference type="Pfam" id="PF02669">
    <property type="entry name" value="KdpC"/>
    <property type="match status" value="1"/>
</dbReference>
<comment type="subunit">
    <text evidence="11">The system is composed of three essential subunits: KdpA, KdpB and KdpC.</text>
</comment>
<dbReference type="InterPro" id="IPR003820">
    <property type="entry name" value="KdpC"/>
</dbReference>
<sequence>MKWTFPNLRLFLSLAVITGGIYPLVVTLVSLIFFPHQAHGSLIRNERGEIIASELVAQPFISTKYFWPRPSAGEYATMPSGASNLSWTSGKLVRTVAERRAALLKAHSLPEKTPVPADMLFASGSGLEPFISPEAAEFQLNRVASTRGVPPEKIRKLVSEHFVRGGILGENVVNVMTLNAALDTLFPMSGM</sequence>